<gene>
    <name evidence="2" type="ORF">EBO15_01495</name>
</gene>
<evidence type="ECO:0000256" key="1">
    <source>
        <dbReference type="SAM" id="MobiDB-lite"/>
    </source>
</evidence>
<accession>A0A3M2MFF6</accession>
<proteinExistence type="predicted"/>
<protein>
    <submittedName>
        <fullName evidence="2">Uncharacterized protein</fullName>
    </submittedName>
</protein>
<dbReference type="RefSeq" id="WP_122192453.1">
    <property type="nucleotide sequence ID" value="NZ_JBHSKC010000016.1"/>
</dbReference>
<evidence type="ECO:0000313" key="3">
    <source>
        <dbReference type="Proteomes" id="UP000282674"/>
    </source>
</evidence>
<dbReference type="EMBL" id="RFFG01000002">
    <property type="protein sequence ID" value="RMI47603.1"/>
    <property type="molecule type" value="Genomic_DNA"/>
</dbReference>
<keyword evidence="3" id="KW-1185">Reference proteome</keyword>
<reference evidence="2 3" key="1">
    <citation type="submission" date="2018-10" db="EMBL/GenBank/DDBJ databases">
        <title>Isolation from soil.</title>
        <authorList>
            <person name="Hu J."/>
        </authorList>
    </citation>
    <scope>NUCLEOTIDE SEQUENCE [LARGE SCALE GENOMIC DNA]</scope>
    <source>
        <strain evidence="2 3">NEAU-Ht49</strain>
    </source>
</reference>
<dbReference type="AlphaFoldDB" id="A0A3M2MFF6"/>
<dbReference type="Proteomes" id="UP000282674">
    <property type="component" value="Unassembled WGS sequence"/>
</dbReference>
<organism evidence="2 3">
    <name type="scientific">Actinomadura harenae</name>
    <dbReference type="NCBI Taxonomy" id="2483351"/>
    <lineage>
        <taxon>Bacteria</taxon>
        <taxon>Bacillati</taxon>
        <taxon>Actinomycetota</taxon>
        <taxon>Actinomycetes</taxon>
        <taxon>Streptosporangiales</taxon>
        <taxon>Thermomonosporaceae</taxon>
        <taxon>Actinomadura</taxon>
    </lineage>
</organism>
<comment type="caution">
    <text evidence="2">The sequence shown here is derived from an EMBL/GenBank/DDBJ whole genome shotgun (WGS) entry which is preliminary data.</text>
</comment>
<dbReference type="OrthoDB" id="10015708at2"/>
<feature type="region of interest" description="Disordered" evidence="1">
    <location>
        <begin position="1"/>
        <end position="70"/>
    </location>
</feature>
<evidence type="ECO:0000313" key="2">
    <source>
        <dbReference type="EMBL" id="RMI47603.1"/>
    </source>
</evidence>
<name>A0A3M2MFF6_9ACTN</name>
<sequence>MARRKKDHIDITEACPEHFPGGVPEGTTSVGCEHGTFYIDSAPAGEKPPAKTGESGSESSEGDGRGDGDE</sequence>